<sequence>MKKLIFVLLGILFLGMQSCKKEDVVSNEFVVTYDGASFACAGQKVLLEADDIARMNHFLTYSDYTHNEIGVHKLRNSYEKGQKIIITVTKHVPNPEWICPAWIPYPSVDVIEDKLYKGIN</sequence>
<reference evidence="1 2" key="1">
    <citation type="submission" date="2019-04" db="EMBL/GenBank/DDBJ databases">
        <title>Sphingobacterium olei sp. nov., isolated from oil-contaminated soil.</title>
        <authorList>
            <person name="Liu B."/>
        </authorList>
    </citation>
    <scope>NUCLEOTIDE SEQUENCE [LARGE SCALE GENOMIC DNA]</scope>
    <source>
        <strain evidence="1 2">HAL-9</strain>
    </source>
</reference>
<dbReference type="OrthoDB" id="9936055at2"/>
<evidence type="ECO:0000313" key="2">
    <source>
        <dbReference type="Proteomes" id="UP000306808"/>
    </source>
</evidence>
<keyword evidence="2" id="KW-1185">Reference proteome</keyword>
<protein>
    <recommendedName>
        <fullName evidence="3">Lipoprotein</fullName>
    </recommendedName>
</protein>
<dbReference type="Proteomes" id="UP000306808">
    <property type="component" value="Unassembled WGS sequence"/>
</dbReference>
<organism evidence="1 2">
    <name type="scientific">Sphingobacterium olei</name>
    <dbReference type="NCBI Taxonomy" id="2571155"/>
    <lineage>
        <taxon>Bacteria</taxon>
        <taxon>Pseudomonadati</taxon>
        <taxon>Bacteroidota</taxon>
        <taxon>Sphingobacteriia</taxon>
        <taxon>Sphingobacteriales</taxon>
        <taxon>Sphingobacteriaceae</taxon>
        <taxon>Sphingobacterium</taxon>
    </lineage>
</organism>
<dbReference type="EMBL" id="SUME01000004">
    <property type="protein sequence ID" value="TJZ60652.1"/>
    <property type="molecule type" value="Genomic_DNA"/>
</dbReference>
<evidence type="ECO:0008006" key="3">
    <source>
        <dbReference type="Google" id="ProtNLM"/>
    </source>
</evidence>
<dbReference type="RefSeq" id="WP_136901496.1">
    <property type="nucleotide sequence ID" value="NZ_SUME01000004.1"/>
</dbReference>
<proteinExistence type="predicted"/>
<accession>A0A4U0P294</accession>
<gene>
    <name evidence="1" type="ORF">FAZ15_11715</name>
</gene>
<evidence type="ECO:0000313" key="1">
    <source>
        <dbReference type="EMBL" id="TJZ60652.1"/>
    </source>
</evidence>
<dbReference type="PROSITE" id="PS51257">
    <property type="entry name" value="PROKAR_LIPOPROTEIN"/>
    <property type="match status" value="1"/>
</dbReference>
<comment type="caution">
    <text evidence="1">The sequence shown here is derived from an EMBL/GenBank/DDBJ whole genome shotgun (WGS) entry which is preliminary data.</text>
</comment>
<name>A0A4U0P294_9SPHI</name>
<dbReference type="AlphaFoldDB" id="A0A4U0P294"/>